<dbReference type="OrthoDB" id="5282002at2759"/>
<feature type="compositionally biased region" description="Acidic residues" evidence="1">
    <location>
        <begin position="90"/>
        <end position="102"/>
    </location>
</feature>
<name>V8NNR8_OPHHA</name>
<feature type="non-terminal residue" evidence="3">
    <location>
        <position position="1"/>
    </location>
</feature>
<evidence type="ECO:0000259" key="2">
    <source>
        <dbReference type="Pfam" id="PF20179"/>
    </source>
</evidence>
<accession>V8NNR8</accession>
<evidence type="ECO:0000256" key="1">
    <source>
        <dbReference type="SAM" id="MobiDB-lite"/>
    </source>
</evidence>
<sequence>MASWLPTLLLLRDYKIPSLFTMYSEQELKHSLRILMELETQILSCGANPFASLKPEQAHSNPNKPPVYANSHYLMFHGLGGPPEEHDIGELEGEEEERSQQA</sequence>
<dbReference type="PANTHER" id="PTHR46920:SF1">
    <property type="entry name" value="PROTEIN MSS51 HOMOLOG, MITOCHONDRIAL-RELATED"/>
    <property type="match status" value="1"/>
</dbReference>
<dbReference type="EMBL" id="AZIM01002809">
    <property type="protein sequence ID" value="ETE63313.1"/>
    <property type="molecule type" value="Genomic_DNA"/>
</dbReference>
<reference evidence="3 4" key="1">
    <citation type="journal article" date="2013" name="Proc. Natl. Acad. Sci. U.S.A.">
        <title>The king cobra genome reveals dynamic gene evolution and adaptation in the snake venom system.</title>
        <authorList>
            <person name="Vonk F.J."/>
            <person name="Casewell N.R."/>
            <person name="Henkel C.V."/>
            <person name="Heimberg A.M."/>
            <person name="Jansen H.J."/>
            <person name="McCleary R.J."/>
            <person name="Kerkkamp H.M."/>
            <person name="Vos R.A."/>
            <person name="Guerreiro I."/>
            <person name="Calvete J.J."/>
            <person name="Wuster W."/>
            <person name="Woods A.E."/>
            <person name="Logan J.M."/>
            <person name="Harrison R.A."/>
            <person name="Castoe T.A."/>
            <person name="de Koning A.P."/>
            <person name="Pollock D.D."/>
            <person name="Yandell M."/>
            <person name="Calderon D."/>
            <person name="Renjifo C."/>
            <person name="Currier R.B."/>
            <person name="Salgado D."/>
            <person name="Pla D."/>
            <person name="Sanz L."/>
            <person name="Hyder A.S."/>
            <person name="Ribeiro J.M."/>
            <person name="Arntzen J.W."/>
            <person name="van den Thillart G.E."/>
            <person name="Boetzer M."/>
            <person name="Pirovano W."/>
            <person name="Dirks R.P."/>
            <person name="Spaink H.P."/>
            <person name="Duboule D."/>
            <person name="McGlinn E."/>
            <person name="Kini R.M."/>
            <person name="Richardson M.K."/>
        </authorList>
    </citation>
    <scope>NUCLEOTIDE SEQUENCE</scope>
    <source>
        <tissue evidence="3">Blood</tissue>
    </source>
</reference>
<dbReference type="AlphaFoldDB" id="V8NNR8"/>
<dbReference type="InterPro" id="IPR046824">
    <property type="entry name" value="Mss51-like_C"/>
</dbReference>
<dbReference type="InterPro" id="IPR052839">
    <property type="entry name" value="Mito_gene_expr_regulator"/>
</dbReference>
<gene>
    <name evidence="3" type="primary">Zmynd17</name>
    <name evidence="3" type="ORF">L345_10924</name>
</gene>
<dbReference type="Proteomes" id="UP000018936">
    <property type="component" value="Unassembled WGS sequence"/>
</dbReference>
<dbReference type="Pfam" id="PF20179">
    <property type="entry name" value="MSS51_C"/>
    <property type="match status" value="1"/>
</dbReference>
<dbReference type="PANTHER" id="PTHR46920">
    <property type="match status" value="1"/>
</dbReference>
<comment type="caution">
    <text evidence="3">The sequence shown here is derived from an EMBL/GenBank/DDBJ whole genome shotgun (WGS) entry which is preliminary data.</text>
</comment>
<organism evidence="3 4">
    <name type="scientific">Ophiophagus hannah</name>
    <name type="common">King cobra</name>
    <name type="synonym">Naja hannah</name>
    <dbReference type="NCBI Taxonomy" id="8665"/>
    <lineage>
        <taxon>Eukaryota</taxon>
        <taxon>Metazoa</taxon>
        <taxon>Chordata</taxon>
        <taxon>Craniata</taxon>
        <taxon>Vertebrata</taxon>
        <taxon>Euteleostomi</taxon>
        <taxon>Lepidosauria</taxon>
        <taxon>Squamata</taxon>
        <taxon>Bifurcata</taxon>
        <taxon>Unidentata</taxon>
        <taxon>Episquamata</taxon>
        <taxon>Toxicofera</taxon>
        <taxon>Serpentes</taxon>
        <taxon>Colubroidea</taxon>
        <taxon>Elapidae</taxon>
        <taxon>Elapinae</taxon>
        <taxon>Ophiophagus</taxon>
    </lineage>
</organism>
<evidence type="ECO:0000313" key="3">
    <source>
        <dbReference type="EMBL" id="ETE63313.1"/>
    </source>
</evidence>
<evidence type="ECO:0000313" key="4">
    <source>
        <dbReference type="Proteomes" id="UP000018936"/>
    </source>
</evidence>
<proteinExistence type="predicted"/>
<feature type="region of interest" description="Disordered" evidence="1">
    <location>
        <begin position="79"/>
        <end position="102"/>
    </location>
</feature>
<protein>
    <submittedName>
        <fullName evidence="3">Zinc finger MYND domain-containing protein 17</fullName>
    </submittedName>
</protein>
<keyword evidence="4" id="KW-1185">Reference proteome</keyword>
<feature type="domain" description="Mitochondrial splicing suppressor 51-like C-terminal" evidence="2">
    <location>
        <begin position="2"/>
        <end position="57"/>
    </location>
</feature>